<dbReference type="EMBL" id="KU736867">
    <property type="protein sequence ID" value="AMP42140.1"/>
    <property type="molecule type" value="Genomic_DNA"/>
</dbReference>
<dbReference type="SMART" id="SM00530">
    <property type="entry name" value="HTH_XRE"/>
    <property type="match status" value="1"/>
</dbReference>
<dbReference type="SUPFAM" id="SSF47413">
    <property type="entry name" value="lambda repressor-like DNA-binding domains"/>
    <property type="match status" value="1"/>
</dbReference>
<feature type="domain" description="HTH cro/C1-type" evidence="1">
    <location>
        <begin position="7"/>
        <end position="65"/>
    </location>
</feature>
<dbReference type="GO" id="GO:0003677">
    <property type="term" value="F:DNA binding"/>
    <property type="evidence" value="ECO:0007669"/>
    <property type="project" value="InterPro"/>
</dbReference>
<evidence type="ECO:0000259" key="1">
    <source>
        <dbReference type="PROSITE" id="PS50943"/>
    </source>
</evidence>
<reference evidence="2" key="1">
    <citation type="journal article" date="2016" name="Appl. Environ. Microbiol.">
        <title>Diversity of the Tetracycline Mobilome within a Chinese Pig Manure Sample.</title>
        <authorList>
            <person name="Leclercq S.O."/>
            <person name="Wang C."/>
            <person name="Zhu Y."/>
            <person name="Wu H."/>
            <person name="Du X."/>
            <person name="Liu Z."/>
            <person name="Feng J."/>
        </authorList>
    </citation>
    <scope>NUCLEOTIDE SEQUENCE</scope>
</reference>
<dbReference type="PROSITE" id="PS50943">
    <property type="entry name" value="HTH_CROC1"/>
    <property type="match status" value="1"/>
</dbReference>
<dbReference type="InterPro" id="IPR001387">
    <property type="entry name" value="Cro/C1-type_HTH"/>
</dbReference>
<organism evidence="2">
    <name type="scientific">uncultured bacterium IN-02</name>
    <dbReference type="NCBI Taxonomy" id="1805580"/>
    <lineage>
        <taxon>Bacteria</taxon>
        <taxon>environmental samples</taxon>
    </lineage>
</organism>
<name>A0A142BVK2_9BACT</name>
<dbReference type="AlphaFoldDB" id="A0A142BVK2"/>
<accession>A0A142BVK2</accession>
<evidence type="ECO:0000313" key="2">
    <source>
        <dbReference type="EMBL" id="AMP42140.1"/>
    </source>
</evidence>
<dbReference type="InterPro" id="IPR010982">
    <property type="entry name" value="Lambda_DNA-bd_dom_sf"/>
</dbReference>
<gene>
    <name evidence="2" type="primary">xre</name>
</gene>
<sequence length="177" mass="20190">MAIGERIRFFRNMKGITQKYLGMVVGFPERSADVRMAQYETGSRTPKADLTKTLADFFDISPDALTVPDIDTDIGLMHTLFALEDIRGLTIGEIDGEVCLRLDKSKGKTYANMLDMLSAWAEQAKKLEAGEITREDYDRWRYNYPKYDTTLRWAKVPSQELSDFLVDALKDSPDTDE</sequence>
<dbReference type="Gene3D" id="1.10.260.40">
    <property type="entry name" value="lambda repressor-like DNA-binding domains"/>
    <property type="match status" value="1"/>
</dbReference>
<reference evidence="2" key="2">
    <citation type="submission" date="2016-02" db="EMBL/GenBank/DDBJ databases">
        <authorList>
            <person name="Wen L."/>
            <person name="He K."/>
            <person name="Yang H."/>
        </authorList>
    </citation>
    <scope>NUCLEOTIDE SEQUENCE</scope>
</reference>
<proteinExistence type="predicted"/>
<dbReference type="CDD" id="cd00093">
    <property type="entry name" value="HTH_XRE"/>
    <property type="match status" value="1"/>
</dbReference>
<protein>
    <submittedName>
        <fullName evidence="2">Transcriptional regulator</fullName>
    </submittedName>
</protein>